<name>A0A2V4XZB6_9FLAO</name>
<dbReference type="Proteomes" id="UP000248054">
    <property type="component" value="Unassembled WGS sequence"/>
</dbReference>
<reference evidence="2 3" key="1">
    <citation type="submission" date="2018-06" db="EMBL/GenBank/DDBJ databases">
        <title>Genomic Encyclopedia of Type Strains, Phase III (KMG-III): the genomes of soil and plant-associated and newly described type strains.</title>
        <authorList>
            <person name="Whitman W."/>
        </authorList>
    </citation>
    <scope>NUCLEOTIDE SEQUENCE [LARGE SCALE GENOMIC DNA]</scope>
    <source>
        <strain evidence="2 3">CECT 7945</strain>
    </source>
</reference>
<keyword evidence="3" id="KW-1185">Reference proteome</keyword>
<dbReference type="RefSeq" id="WP_110474900.1">
    <property type="nucleotide sequence ID" value="NZ_QJTD01000002.1"/>
</dbReference>
<dbReference type="AlphaFoldDB" id="A0A2V4XZB6"/>
<proteinExistence type="predicted"/>
<protein>
    <recommendedName>
        <fullName evidence="4">Carboxypeptidase-like protein</fullName>
    </recommendedName>
</protein>
<feature type="chain" id="PRO_5016131564" description="Carboxypeptidase-like protein" evidence="1">
    <location>
        <begin position="20"/>
        <end position="254"/>
    </location>
</feature>
<evidence type="ECO:0000313" key="3">
    <source>
        <dbReference type="Proteomes" id="UP000248054"/>
    </source>
</evidence>
<organism evidence="2 3">
    <name type="scientific">Winogradskyella epiphytica</name>
    <dbReference type="NCBI Taxonomy" id="262005"/>
    <lineage>
        <taxon>Bacteria</taxon>
        <taxon>Pseudomonadati</taxon>
        <taxon>Bacteroidota</taxon>
        <taxon>Flavobacteriia</taxon>
        <taxon>Flavobacteriales</taxon>
        <taxon>Flavobacteriaceae</taxon>
        <taxon>Winogradskyella</taxon>
    </lineage>
</organism>
<dbReference type="EMBL" id="QJTD01000002">
    <property type="protein sequence ID" value="PYE81498.1"/>
    <property type="molecule type" value="Genomic_DNA"/>
</dbReference>
<sequence>MRQLIFFVLLFCLPTLQYAQTLKGIVYDANGIVKNIKIHNKTQNRFTISDEEGLFSLVAKVNDSIYFESVFYHGKTIRLKPSHFEDLAVFELKEILTELDEVEVKEEAKQPIFHQDTYNYELQELIKADIKNNPHLYLPENATYGVDLVYLIGAVVKLFKKNKKRDPVYQPITYKQLDSLFDNSSFFNKQLVTESLEIPEDRVHLFYDFCEGRQISSELLKEEKKMQLLEELVLSSQLFLILLEEYGQENINKD</sequence>
<accession>A0A2V4XZB6</accession>
<evidence type="ECO:0000256" key="1">
    <source>
        <dbReference type="SAM" id="SignalP"/>
    </source>
</evidence>
<keyword evidence="1" id="KW-0732">Signal</keyword>
<dbReference type="OrthoDB" id="1422163at2"/>
<evidence type="ECO:0008006" key="4">
    <source>
        <dbReference type="Google" id="ProtNLM"/>
    </source>
</evidence>
<comment type="caution">
    <text evidence="2">The sequence shown here is derived from an EMBL/GenBank/DDBJ whole genome shotgun (WGS) entry which is preliminary data.</text>
</comment>
<gene>
    <name evidence="2" type="ORF">DFQ11_10271</name>
</gene>
<feature type="signal peptide" evidence="1">
    <location>
        <begin position="1"/>
        <end position="19"/>
    </location>
</feature>
<evidence type="ECO:0000313" key="2">
    <source>
        <dbReference type="EMBL" id="PYE81498.1"/>
    </source>
</evidence>